<feature type="region of interest" description="Disordered" evidence="1">
    <location>
        <begin position="55"/>
        <end position="106"/>
    </location>
</feature>
<keyword evidence="3" id="KW-1185">Reference proteome</keyword>
<dbReference type="EMBL" id="AGNL01018123">
    <property type="protein sequence ID" value="EJK63619.1"/>
    <property type="molecule type" value="Genomic_DNA"/>
</dbReference>
<gene>
    <name evidence="2" type="ORF">THAOC_15712</name>
</gene>
<evidence type="ECO:0000313" key="2">
    <source>
        <dbReference type="EMBL" id="EJK63619.1"/>
    </source>
</evidence>
<protein>
    <submittedName>
        <fullName evidence="2">Uncharacterized protein</fullName>
    </submittedName>
</protein>
<accession>K0SF45</accession>
<dbReference type="Proteomes" id="UP000266841">
    <property type="component" value="Unassembled WGS sequence"/>
</dbReference>
<comment type="caution">
    <text evidence="2">The sequence shown here is derived from an EMBL/GenBank/DDBJ whole genome shotgun (WGS) entry which is preliminary data.</text>
</comment>
<feature type="compositionally biased region" description="Low complexity" evidence="1">
    <location>
        <begin position="66"/>
        <end position="94"/>
    </location>
</feature>
<evidence type="ECO:0000313" key="3">
    <source>
        <dbReference type="Proteomes" id="UP000266841"/>
    </source>
</evidence>
<sequence length="367" mass="40368">MLTVDTPQLHKTFFAVLRAAQLRWVRLDAYCLGRYGWSSTEPNFRGALPADRAMVSSTTRTPVQGSTQAQRATSSRSSASSSSSSSSAPSASHRQPSRMVHHPMATTSRSLRGAAAYYSCSMIFTKFEKKTNEVKHAEAHRQFYGDGNKVKGAIHMLVEGSGPFATLYEQEEDFRGVRKVVKSTVAGKDNKHKYEPALDFDSSYLSRSHFSKPLSDENEFMGRSIWKAFDAALRELKKAVAFTSQLKGKIVQVDSTMAVVGYMSGHDENSYSQYLLDGFSYEAAKEKPSKAKPSNASAKESSKESTLPAGVDANTPIDVLEARIEQDDKEGLSSRKLSSSQRRGIIKLIDTLQSKAMPADEEDSTVS</sequence>
<dbReference type="AlphaFoldDB" id="K0SF45"/>
<feature type="compositionally biased region" description="Polar residues" evidence="1">
    <location>
        <begin position="55"/>
        <end position="65"/>
    </location>
</feature>
<name>K0SF45_THAOC</name>
<reference evidence="2 3" key="1">
    <citation type="journal article" date="2012" name="Genome Biol.">
        <title>Genome and low-iron response of an oceanic diatom adapted to chronic iron limitation.</title>
        <authorList>
            <person name="Lommer M."/>
            <person name="Specht M."/>
            <person name="Roy A.S."/>
            <person name="Kraemer L."/>
            <person name="Andreson R."/>
            <person name="Gutowska M.A."/>
            <person name="Wolf J."/>
            <person name="Bergner S.V."/>
            <person name="Schilhabel M.B."/>
            <person name="Klostermeier U.C."/>
            <person name="Beiko R.G."/>
            <person name="Rosenstiel P."/>
            <person name="Hippler M."/>
            <person name="Laroche J."/>
        </authorList>
    </citation>
    <scope>NUCLEOTIDE SEQUENCE [LARGE SCALE GENOMIC DNA]</scope>
    <source>
        <strain evidence="2 3">CCMP1005</strain>
    </source>
</reference>
<proteinExistence type="predicted"/>
<feature type="region of interest" description="Disordered" evidence="1">
    <location>
        <begin position="287"/>
        <end position="314"/>
    </location>
</feature>
<evidence type="ECO:0000256" key="1">
    <source>
        <dbReference type="SAM" id="MobiDB-lite"/>
    </source>
</evidence>
<organism evidence="2 3">
    <name type="scientific">Thalassiosira oceanica</name>
    <name type="common">Marine diatom</name>
    <dbReference type="NCBI Taxonomy" id="159749"/>
    <lineage>
        <taxon>Eukaryota</taxon>
        <taxon>Sar</taxon>
        <taxon>Stramenopiles</taxon>
        <taxon>Ochrophyta</taxon>
        <taxon>Bacillariophyta</taxon>
        <taxon>Coscinodiscophyceae</taxon>
        <taxon>Thalassiosirophycidae</taxon>
        <taxon>Thalassiosirales</taxon>
        <taxon>Thalassiosiraceae</taxon>
        <taxon>Thalassiosira</taxon>
    </lineage>
</organism>